<dbReference type="Proteomes" id="UP000275368">
    <property type="component" value="Chromosome"/>
</dbReference>
<evidence type="ECO:0000313" key="2">
    <source>
        <dbReference type="EMBL" id="BBH23005.1"/>
    </source>
</evidence>
<dbReference type="EMBL" id="AP019308">
    <property type="protein sequence ID" value="BBH23005.1"/>
    <property type="molecule type" value="Genomic_DNA"/>
</dbReference>
<dbReference type="InterPro" id="IPR005025">
    <property type="entry name" value="FMN_Rdtase-like_dom"/>
</dbReference>
<keyword evidence="3" id="KW-1185">Reference proteome</keyword>
<dbReference type="PANTHER" id="PTHR30546:SF23">
    <property type="entry name" value="FLAVOPROTEIN-LIKE PROTEIN YCP4-RELATED"/>
    <property type="match status" value="1"/>
</dbReference>
<dbReference type="SUPFAM" id="SSF52218">
    <property type="entry name" value="Flavoproteins"/>
    <property type="match status" value="1"/>
</dbReference>
<dbReference type="Gene3D" id="3.40.50.360">
    <property type="match status" value="1"/>
</dbReference>
<evidence type="ECO:0000313" key="3">
    <source>
        <dbReference type="Proteomes" id="UP000275368"/>
    </source>
</evidence>
<sequence>MIDIEWADAIIFSIPTRFGNMPSQMKQFLDTTGGLWFQGKTALHKLPLGKLIRGANSLMNRRNSYAKKDRFNKHE</sequence>
<dbReference type="KEGG" id="pbk:Back11_43500"/>
<protein>
    <recommendedName>
        <fullName evidence="1">NADPH-dependent FMN reductase-like domain-containing protein</fullName>
    </recommendedName>
</protein>
<dbReference type="PANTHER" id="PTHR30546">
    <property type="entry name" value="FLAVODOXIN-RELATED PROTEIN WRBA-RELATED"/>
    <property type="match status" value="1"/>
</dbReference>
<reference evidence="2 3" key="1">
    <citation type="submission" date="2018-11" db="EMBL/GenBank/DDBJ databases">
        <title>Complete genome sequence of Paenibacillus baekrokdamisoli strain KCTC 33723.</title>
        <authorList>
            <person name="Kang S.W."/>
            <person name="Lee K.C."/>
            <person name="Kim K.K."/>
            <person name="Kim J.S."/>
            <person name="Kim D.S."/>
            <person name="Ko S.H."/>
            <person name="Yang S.H."/>
            <person name="Lee J.S."/>
        </authorList>
    </citation>
    <scope>NUCLEOTIDE SEQUENCE [LARGE SCALE GENOMIC DNA]</scope>
    <source>
        <strain evidence="2 3">KCTC 33723</strain>
    </source>
</reference>
<dbReference type="GO" id="GO:0016020">
    <property type="term" value="C:membrane"/>
    <property type="evidence" value="ECO:0007669"/>
    <property type="project" value="TreeGrafter"/>
</dbReference>
<gene>
    <name evidence="2" type="ORF">Back11_43500</name>
</gene>
<dbReference type="InterPro" id="IPR029039">
    <property type="entry name" value="Flavoprotein-like_sf"/>
</dbReference>
<proteinExistence type="predicted"/>
<evidence type="ECO:0000259" key="1">
    <source>
        <dbReference type="Pfam" id="PF03358"/>
    </source>
</evidence>
<dbReference type="AlphaFoldDB" id="A0A3G9J3S7"/>
<feature type="domain" description="NADPH-dependent FMN reductase-like" evidence="1">
    <location>
        <begin position="4"/>
        <end position="43"/>
    </location>
</feature>
<dbReference type="GO" id="GO:0003955">
    <property type="term" value="F:NAD(P)H dehydrogenase (quinone) activity"/>
    <property type="evidence" value="ECO:0007669"/>
    <property type="project" value="TreeGrafter"/>
</dbReference>
<accession>A0A3G9J3S7</accession>
<dbReference type="Pfam" id="PF03358">
    <property type="entry name" value="FMN_red"/>
    <property type="match status" value="1"/>
</dbReference>
<name>A0A3G9J3S7_9BACL</name>
<organism evidence="2 3">
    <name type="scientific">Paenibacillus baekrokdamisoli</name>
    <dbReference type="NCBI Taxonomy" id="1712516"/>
    <lineage>
        <taxon>Bacteria</taxon>
        <taxon>Bacillati</taxon>
        <taxon>Bacillota</taxon>
        <taxon>Bacilli</taxon>
        <taxon>Bacillales</taxon>
        <taxon>Paenibacillaceae</taxon>
        <taxon>Paenibacillus</taxon>
    </lineage>
</organism>